<dbReference type="Pfam" id="PF00078">
    <property type="entry name" value="RVT_1"/>
    <property type="match status" value="1"/>
</dbReference>
<feature type="compositionally biased region" description="Basic residues" evidence="1">
    <location>
        <begin position="219"/>
        <end position="236"/>
    </location>
</feature>
<dbReference type="Gene3D" id="3.30.420.10">
    <property type="entry name" value="Ribonuclease H-like superfamily/Ribonuclease H"/>
    <property type="match status" value="2"/>
</dbReference>
<sequence>MPNTLRTSSIGPSSKAQDIGPILLDRRAAYTTPLRVYLDCSESRTTAHHHLVDSDPGENNHPNPPNHQNQSNSVETSVTPEGSAAHAQATPLDVPPPHQPPQPEDPLVVPQVPQGAPMEVVMVALVNTINRQGQILREQADNMRGQNELIREQNRRLRAVEDSRAASRASRSVRRRRSPTPENNRSRSRSRSPRPAPRRNVERPLSPPRDIPRGQNHSPPRRNNHISPPRNRRSPPRRNDRSPPRNGDAAARGGNARHSPKRESPGSGDERHRGPLSRRIMDTPLPRGLEKPPTLDKYDGTTDPDEHIQSVETALDYRNLRGSIKCKLFPLSLVRGASTWWRNLPPGSIDSWVHGSIPTEGKNSTREGVEKIVRWQCQDNLSWWGLGCYTARQCFEAASKNLISVVTPKKKKEETKLPGVNSISTEDGVELDTRTSKKERKQEKRAIKDDLLIKENYRPIPDGKFELVPLGEDPTKGVKIGANLPDLVKRQLKVCLRENAELFAWSAAEMPRIDPEVACHQLTKDPRASAPSTQPGFLLVKKSNGKWRMCVDYTDLNRACPKDAYPLPNIDKLVDNSSGFKLLSFMDAYSGYNQIKMAEINKKKTAFMTETGNYYYNVMPFGLKNGGATYQRMMNKVFHNEIGDMLEVYMDDMIVKSEEEIDHTLHLKRVFDQARKFNMRFNPEKCTFGVKAGKFLGFYLTERGIEANPDKCRAFFDYPTPKSKKSIQTLNGMLTSMDRFVAKSAQHALPLFKLLRKETTFEWTEECEGALQHLKRALSEPPVLTRPVEGEKLYLYLAVASEVISVVLIRETEQGQKPVYFVSRALQGPELRYLQIEKIALAVIMAARKLRYYFLAHYIVVRTDQPVKQLLARPDMVGRMLQWSMELAEFDISFESRKALKAQVLADSVAEMTTSMTSEKNKWTIFVDGSSNSQGSGAGIILENGDGVLIEVSLGLSFPTTNNQAEYEVFLAGLRLAEDMGAEEIKIFTDSQLVASQVSGEYQTKEERLLEYLDLIKTKLSKFKETEVKHVPREHNARADVLSKLASTKRKKAGNQSLIQETSTKPSIEKAIEVMHVCAIDDQSWMAPVYNFLKSNKLPVDAKEATKIRKRACSYVLLDDKLYRRGFSIPLLKCVEEARVEFILHEIHEGINGQHIGGRSLARKALRAGYYWPTMQNDAKDHVLKCDKCQRHGDMHIAPANELKTLISPWPFAWWGMDILGPFPTAARQVKYLIVAVDYFTKWIEAEPLAKIGASHILRFFKRNVLARFGIPQVVVTDNGTQFTNKKFQEFLAAIGTTQHFTSVEHPQTNWQAEAANRVTTPHSTTGETPFRLTYGTEAVIPVEIGEPSPRIEYPHEQDINDELLREELDLVEELRTGASLREATLKQKITARHDKRVIKREFEVGSLVLRRNQKDSREGMLAANWEGPYRVRAKTENGAYHLEDLYGKEIPRTWNAEKLKREYSMRAPSLLKYKSGRMPSSRWDVQCCEEKFQTKKLSSTLVWEQAKHSCSSTNCSGTVLTIRDIKRRP</sequence>
<dbReference type="CDD" id="cd09279">
    <property type="entry name" value="RNase_HI_like"/>
    <property type="match status" value="1"/>
</dbReference>
<gene>
    <name evidence="5" type="ORF">TSUD_411180</name>
</gene>
<dbReference type="PANTHER" id="PTHR48475:SF2">
    <property type="entry name" value="RIBONUCLEASE H"/>
    <property type="match status" value="1"/>
</dbReference>
<evidence type="ECO:0000259" key="4">
    <source>
        <dbReference type="PROSITE" id="PS50994"/>
    </source>
</evidence>
<dbReference type="InterPro" id="IPR043502">
    <property type="entry name" value="DNA/RNA_pol_sf"/>
</dbReference>
<dbReference type="PROSITE" id="PS50878">
    <property type="entry name" value="RT_POL"/>
    <property type="match status" value="1"/>
</dbReference>
<feature type="compositionally biased region" description="Basic and acidic residues" evidence="1">
    <location>
        <begin position="261"/>
        <end position="273"/>
    </location>
</feature>
<dbReference type="InterPro" id="IPR012337">
    <property type="entry name" value="RNaseH-like_sf"/>
</dbReference>
<reference evidence="6" key="1">
    <citation type="journal article" date="2017" name="Front. Plant Sci.">
        <title>Climate Clever Clovers: New Paradigm to Reduce the Environmental Footprint of Ruminants by Breeding Low Methanogenic Forages Utilizing Haplotype Variation.</title>
        <authorList>
            <person name="Kaur P."/>
            <person name="Appels R."/>
            <person name="Bayer P.E."/>
            <person name="Keeble-Gagnere G."/>
            <person name="Wang J."/>
            <person name="Hirakawa H."/>
            <person name="Shirasawa K."/>
            <person name="Vercoe P."/>
            <person name="Stefanova K."/>
            <person name="Durmic Z."/>
            <person name="Nichols P."/>
            <person name="Revell C."/>
            <person name="Isobe S.N."/>
            <person name="Edwards D."/>
            <person name="Erskine W."/>
        </authorList>
    </citation>
    <scope>NUCLEOTIDE SEQUENCE [LARGE SCALE GENOMIC DNA]</scope>
    <source>
        <strain evidence="6">cv. Daliak</strain>
    </source>
</reference>
<dbReference type="SUPFAM" id="SSF53098">
    <property type="entry name" value="Ribonuclease H-like"/>
    <property type="match status" value="2"/>
</dbReference>
<dbReference type="SUPFAM" id="SSF56672">
    <property type="entry name" value="DNA/RNA polymerases"/>
    <property type="match status" value="1"/>
</dbReference>
<dbReference type="InterPro" id="IPR002156">
    <property type="entry name" value="RNaseH_domain"/>
</dbReference>
<dbReference type="Pfam" id="PF13456">
    <property type="entry name" value="RVT_3"/>
    <property type="match status" value="1"/>
</dbReference>
<feature type="domain" description="Reverse transcriptase" evidence="2">
    <location>
        <begin position="520"/>
        <end position="700"/>
    </location>
</feature>
<dbReference type="PANTHER" id="PTHR48475">
    <property type="entry name" value="RIBONUCLEASE H"/>
    <property type="match status" value="1"/>
</dbReference>
<dbReference type="GO" id="GO:0003676">
    <property type="term" value="F:nucleic acid binding"/>
    <property type="evidence" value="ECO:0007669"/>
    <property type="project" value="InterPro"/>
</dbReference>
<evidence type="ECO:0000259" key="3">
    <source>
        <dbReference type="PROSITE" id="PS50879"/>
    </source>
</evidence>
<feature type="compositionally biased region" description="Low complexity" evidence="1">
    <location>
        <begin position="244"/>
        <end position="257"/>
    </location>
</feature>
<feature type="compositionally biased region" description="Basic and acidic residues" evidence="1">
    <location>
        <begin position="155"/>
        <end position="165"/>
    </location>
</feature>
<dbReference type="Gene3D" id="1.10.340.70">
    <property type="match status" value="1"/>
</dbReference>
<evidence type="ECO:0000313" key="5">
    <source>
        <dbReference type="EMBL" id="GAU50921.1"/>
    </source>
</evidence>
<feature type="domain" description="Integrase catalytic" evidence="4">
    <location>
        <begin position="1207"/>
        <end position="1319"/>
    </location>
</feature>
<dbReference type="CDD" id="cd01647">
    <property type="entry name" value="RT_LTR"/>
    <property type="match status" value="1"/>
</dbReference>
<dbReference type="InterPro" id="IPR041577">
    <property type="entry name" value="RT_RNaseH_2"/>
</dbReference>
<feature type="domain" description="RNase H type-1" evidence="3">
    <location>
        <begin position="919"/>
        <end position="1048"/>
    </location>
</feature>
<proteinExistence type="predicted"/>
<dbReference type="PROSITE" id="PS50994">
    <property type="entry name" value="INTEGRASE"/>
    <property type="match status" value="1"/>
</dbReference>
<protein>
    <submittedName>
        <fullName evidence="5">Uncharacterized protein</fullName>
    </submittedName>
</protein>
<evidence type="ECO:0000259" key="2">
    <source>
        <dbReference type="PROSITE" id="PS50878"/>
    </source>
</evidence>
<evidence type="ECO:0000313" key="6">
    <source>
        <dbReference type="Proteomes" id="UP000242715"/>
    </source>
</evidence>
<feature type="compositionally biased region" description="Basic and acidic residues" evidence="1">
    <location>
        <begin position="288"/>
        <end position="305"/>
    </location>
</feature>
<dbReference type="Gene3D" id="3.10.10.10">
    <property type="entry name" value="HIV Type 1 Reverse Transcriptase, subunit A, domain 1"/>
    <property type="match status" value="1"/>
</dbReference>
<dbReference type="GO" id="GO:0015074">
    <property type="term" value="P:DNA integration"/>
    <property type="evidence" value="ECO:0007669"/>
    <property type="project" value="InterPro"/>
</dbReference>
<dbReference type="InterPro" id="IPR000477">
    <property type="entry name" value="RT_dom"/>
</dbReference>
<dbReference type="Pfam" id="PF17921">
    <property type="entry name" value="Integrase_H2C2"/>
    <property type="match status" value="1"/>
</dbReference>
<name>A0A2Z6P3A4_TRISU</name>
<keyword evidence="6" id="KW-1185">Reference proteome</keyword>
<dbReference type="InterPro" id="IPR036397">
    <property type="entry name" value="RNaseH_sf"/>
</dbReference>
<accession>A0A2Z6P3A4</accession>
<feature type="compositionally biased region" description="Pro residues" evidence="1">
    <location>
        <begin position="93"/>
        <end position="104"/>
    </location>
</feature>
<evidence type="ECO:0000256" key="1">
    <source>
        <dbReference type="SAM" id="MobiDB-lite"/>
    </source>
</evidence>
<feature type="region of interest" description="Disordered" evidence="1">
    <location>
        <begin position="50"/>
        <end position="111"/>
    </location>
</feature>
<dbReference type="InterPro" id="IPR043128">
    <property type="entry name" value="Rev_trsase/Diguanyl_cyclase"/>
</dbReference>
<dbReference type="InterPro" id="IPR001584">
    <property type="entry name" value="Integrase_cat-core"/>
</dbReference>
<dbReference type="Pfam" id="PF00665">
    <property type="entry name" value="rve"/>
    <property type="match status" value="1"/>
</dbReference>
<feature type="region of interest" description="Disordered" evidence="1">
    <location>
        <begin position="155"/>
        <end position="305"/>
    </location>
</feature>
<dbReference type="InterPro" id="IPR041588">
    <property type="entry name" value="Integrase_H2C2"/>
</dbReference>
<organism evidence="5 6">
    <name type="scientific">Trifolium subterraneum</name>
    <name type="common">Subterranean clover</name>
    <dbReference type="NCBI Taxonomy" id="3900"/>
    <lineage>
        <taxon>Eukaryota</taxon>
        <taxon>Viridiplantae</taxon>
        <taxon>Streptophyta</taxon>
        <taxon>Embryophyta</taxon>
        <taxon>Tracheophyta</taxon>
        <taxon>Spermatophyta</taxon>
        <taxon>Magnoliopsida</taxon>
        <taxon>eudicotyledons</taxon>
        <taxon>Gunneridae</taxon>
        <taxon>Pentapetalae</taxon>
        <taxon>rosids</taxon>
        <taxon>fabids</taxon>
        <taxon>Fabales</taxon>
        <taxon>Fabaceae</taxon>
        <taxon>Papilionoideae</taxon>
        <taxon>50 kb inversion clade</taxon>
        <taxon>NPAAA clade</taxon>
        <taxon>Hologalegina</taxon>
        <taxon>IRL clade</taxon>
        <taxon>Trifolieae</taxon>
        <taxon>Trifolium</taxon>
    </lineage>
</organism>
<dbReference type="PROSITE" id="PS50879">
    <property type="entry name" value="RNASE_H_1"/>
    <property type="match status" value="1"/>
</dbReference>
<dbReference type="Proteomes" id="UP000242715">
    <property type="component" value="Unassembled WGS sequence"/>
</dbReference>
<dbReference type="GO" id="GO:0004523">
    <property type="term" value="F:RNA-DNA hybrid ribonuclease activity"/>
    <property type="evidence" value="ECO:0007669"/>
    <property type="project" value="InterPro"/>
</dbReference>
<dbReference type="EMBL" id="DF974914">
    <property type="protein sequence ID" value="GAU50921.1"/>
    <property type="molecule type" value="Genomic_DNA"/>
</dbReference>
<dbReference type="Gene3D" id="3.30.70.270">
    <property type="match status" value="2"/>
</dbReference>
<dbReference type="Pfam" id="PF17919">
    <property type="entry name" value="RT_RNaseH_2"/>
    <property type="match status" value="1"/>
</dbReference>
<dbReference type="OrthoDB" id="101614at2759"/>